<evidence type="ECO:0000256" key="1">
    <source>
        <dbReference type="SAM" id="MobiDB-lite"/>
    </source>
</evidence>
<proteinExistence type="predicted"/>
<accession>A0ABU0IE29</accession>
<evidence type="ECO:0000313" key="3">
    <source>
        <dbReference type="Proteomes" id="UP001235269"/>
    </source>
</evidence>
<keyword evidence="3" id="KW-1185">Reference proteome</keyword>
<dbReference type="RefSeq" id="WP_307157676.1">
    <property type="nucleotide sequence ID" value="NZ_JAUSWH010000004.1"/>
</dbReference>
<sequence>MEDTDARGDSPSTPALNDGKDDAAEEAVHQKVLEGVKSGRFKSLSAVIRKLGLADDVRIIDVNFQTVGSADLYIMTLREPSGRVHSIEVDARTGDQAQ</sequence>
<organism evidence="2 3">
    <name type="scientific">Rhizobium paknamense</name>
    <dbReference type="NCBI Taxonomy" id="1206817"/>
    <lineage>
        <taxon>Bacteria</taxon>
        <taxon>Pseudomonadati</taxon>
        <taxon>Pseudomonadota</taxon>
        <taxon>Alphaproteobacteria</taxon>
        <taxon>Hyphomicrobiales</taxon>
        <taxon>Rhizobiaceae</taxon>
        <taxon>Rhizobium/Agrobacterium group</taxon>
        <taxon>Rhizobium</taxon>
    </lineage>
</organism>
<feature type="region of interest" description="Disordered" evidence="1">
    <location>
        <begin position="1"/>
        <end position="26"/>
    </location>
</feature>
<evidence type="ECO:0008006" key="4">
    <source>
        <dbReference type="Google" id="ProtNLM"/>
    </source>
</evidence>
<dbReference type="EMBL" id="JAUSWH010000004">
    <property type="protein sequence ID" value="MDQ0455496.1"/>
    <property type="molecule type" value="Genomic_DNA"/>
</dbReference>
<name>A0ABU0IE29_9HYPH</name>
<reference evidence="2 3" key="1">
    <citation type="submission" date="2023-07" db="EMBL/GenBank/DDBJ databases">
        <title>Genomic Encyclopedia of Type Strains, Phase IV (KMG-IV): sequencing the most valuable type-strain genomes for metagenomic binning, comparative biology and taxonomic classification.</title>
        <authorList>
            <person name="Goeker M."/>
        </authorList>
    </citation>
    <scope>NUCLEOTIDE SEQUENCE [LARGE SCALE GENOMIC DNA]</scope>
    <source>
        <strain evidence="2 3">DSM 100301</strain>
    </source>
</reference>
<dbReference type="Proteomes" id="UP001235269">
    <property type="component" value="Unassembled WGS sequence"/>
</dbReference>
<gene>
    <name evidence="2" type="ORF">QO005_001830</name>
</gene>
<evidence type="ECO:0000313" key="2">
    <source>
        <dbReference type="EMBL" id="MDQ0455496.1"/>
    </source>
</evidence>
<protein>
    <recommendedName>
        <fullName evidence="4">PepSY domain-containing protein</fullName>
    </recommendedName>
</protein>
<comment type="caution">
    <text evidence="2">The sequence shown here is derived from an EMBL/GenBank/DDBJ whole genome shotgun (WGS) entry which is preliminary data.</text>
</comment>